<dbReference type="Pfam" id="PF17919">
    <property type="entry name" value="RT_RNaseH_2"/>
    <property type="match status" value="1"/>
</dbReference>
<dbReference type="GO" id="GO:0003676">
    <property type="term" value="F:nucleic acid binding"/>
    <property type="evidence" value="ECO:0007669"/>
    <property type="project" value="InterPro"/>
</dbReference>
<feature type="compositionally biased region" description="Acidic residues" evidence="1">
    <location>
        <begin position="288"/>
        <end position="310"/>
    </location>
</feature>
<feature type="region of interest" description="Disordered" evidence="1">
    <location>
        <begin position="348"/>
        <end position="370"/>
    </location>
</feature>
<feature type="region of interest" description="Disordered" evidence="1">
    <location>
        <begin position="284"/>
        <end position="315"/>
    </location>
</feature>
<dbReference type="InterPro" id="IPR056924">
    <property type="entry name" value="SH3_Tf2-1"/>
</dbReference>
<feature type="compositionally biased region" description="Acidic residues" evidence="1">
    <location>
        <begin position="97"/>
        <end position="129"/>
    </location>
</feature>
<reference evidence="3" key="1">
    <citation type="journal article" date="2019" name="Sci. Rep.">
        <title>Draft genome of Tanacetum cinerariifolium, the natural source of mosquito coil.</title>
        <authorList>
            <person name="Yamashiro T."/>
            <person name="Shiraishi A."/>
            <person name="Satake H."/>
            <person name="Nakayama K."/>
        </authorList>
    </citation>
    <scope>NUCLEOTIDE SEQUENCE</scope>
</reference>
<feature type="region of interest" description="Disordered" evidence="1">
    <location>
        <begin position="1"/>
        <end position="53"/>
    </location>
</feature>
<proteinExistence type="predicted"/>
<dbReference type="SUPFAM" id="SSF56672">
    <property type="entry name" value="DNA/RNA polymerases"/>
    <property type="match status" value="1"/>
</dbReference>
<dbReference type="PANTHER" id="PTHR24559">
    <property type="entry name" value="TRANSPOSON TY3-I GAG-POL POLYPROTEIN"/>
    <property type="match status" value="1"/>
</dbReference>
<dbReference type="Pfam" id="PF24626">
    <property type="entry name" value="SH3_Tf2-1"/>
    <property type="match status" value="1"/>
</dbReference>
<dbReference type="GO" id="GO:0003964">
    <property type="term" value="F:RNA-directed DNA polymerase activity"/>
    <property type="evidence" value="ECO:0007669"/>
    <property type="project" value="UniProtKB-KW"/>
</dbReference>
<organism evidence="3">
    <name type="scientific">Tanacetum cinerariifolium</name>
    <name type="common">Dalmatian daisy</name>
    <name type="synonym">Chrysanthemum cinerariifolium</name>
    <dbReference type="NCBI Taxonomy" id="118510"/>
    <lineage>
        <taxon>Eukaryota</taxon>
        <taxon>Viridiplantae</taxon>
        <taxon>Streptophyta</taxon>
        <taxon>Embryophyta</taxon>
        <taxon>Tracheophyta</taxon>
        <taxon>Spermatophyta</taxon>
        <taxon>Magnoliopsida</taxon>
        <taxon>eudicotyledons</taxon>
        <taxon>Gunneridae</taxon>
        <taxon>Pentapetalae</taxon>
        <taxon>asterids</taxon>
        <taxon>campanulids</taxon>
        <taxon>Asterales</taxon>
        <taxon>Asteraceae</taxon>
        <taxon>Asteroideae</taxon>
        <taxon>Anthemideae</taxon>
        <taxon>Anthemidinae</taxon>
        <taxon>Tanacetum</taxon>
    </lineage>
</organism>
<sequence length="1243" mass="142658">MANLPPNNDLNVLEDEHAHAHAPEHAPIAPNLAPIQPNDYLADNEEPKKEEEPTPNMLQLLLMGLLLTLAAPDGFAPQWIGRHDLNNYNGWIKEDDAKMEEEDDEEMGEEDDEEMEEEDDEEMEDDKEEEIVVEDEVEIIYPYDKADVNNRPPPALDDESEFAPSVIPVFDAENRPVPHVIHFSSTYELGESSSAREILKDIDEKMRERAEVDERIIKKIDRSNLRIRMVGRDAMSSDGALRECQANVSKVISMTENMSLEFDRVRKESRRALELVEWEAGARNATMADDDVEDDDVEDDDDDMDDDAADPSDSQIMPHMQMSQAVIAKLVTDEVAKALAADRATRNTMGARGSGNIGGSGNAGGPKRAQPAKDCTFSSFIKCGPTQFHGKERAIELCRWFEKIECTFRISKCAERNKFKFFASTLQEELCLEEEISRMEDELRKRGHKANNYHRESVATGANNEPIKVCYKCGDPNHLANSDLCPERKKQGGRNASGHVYAVKDVEQAQGSNVVTGTFLLNNRYFSMLFDSRRTRVSKMLVLPKRISTSYVVELANGRIVSPNTVLKGCTLNLVNHLFKIDLMPIELGTFDVIIGMDWLVVLDAVIVYGKKEVHILVKNQTLVVKGDGNSSRLKLISCIKPRKYIKRGCHLFLAHVTEKEKYEKCLEDVPVIHDFPDDLPGLPPPRQVEFKIDLVPGAAPIAHAPYRLAPSEMKELSEKLKELLEKEFIRPSSSPWGAPVLFVKKKYGSFRMFIDYRELNKLTVKNRYSLLRIDDLFDQLQGSSVYSKINLRSGYHQLHVREEDIPITAFRMRYGHYEFQVMPFGLTNAPAVFMDLMNRVCKPYLDKFIILFIDDILIYSKRKEEHEEHLKINLDLLKKKKFEGIHVDPAKIEAIKNWHASTSPTEVRQFMGLARYYRRFIEGFSLIAKPLTKLTQKNKKFGWGADKDEAFQKLKQDLCFALILALPEGPDDFVVYCDASLKGYGAVLMQHDKWDRHLPLVEFSYNNSYHACIKASPFEALYGRKCRSPVCWSEVGDSQLTRPELICETTEKIIQIKNHLLTARSRQKSYADVRRKPMEFDVGNMVMLKVSPWKGLIRFGKRGKLSLRYVGPFKIIERIGPVAYRLKLLEKLRGIHNTFYVSNLKKCLVDENLVILLEEIQLDDKLHFIKEPVEIMDREVKRLNESRTPIVKVCWNSQRGPEFTWVMEDFFMRKYPHLFPSKKRGHGYNRVPGRRSRKDRRM</sequence>
<feature type="compositionally biased region" description="Gly residues" evidence="1">
    <location>
        <begin position="352"/>
        <end position="364"/>
    </location>
</feature>
<dbReference type="FunFam" id="3.30.70.270:FF:000020">
    <property type="entry name" value="Transposon Tf2-6 polyprotein-like Protein"/>
    <property type="match status" value="1"/>
</dbReference>
<dbReference type="InterPro" id="IPR043502">
    <property type="entry name" value="DNA/RNA_pol_sf"/>
</dbReference>
<protein>
    <submittedName>
        <fullName evidence="3">Putative reverse transcriptase domain-containing protein</fullName>
    </submittedName>
</protein>
<dbReference type="PROSITE" id="PS50878">
    <property type="entry name" value="RT_POL"/>
    <property type="match status" value="1"/>
</dbReference>
<dbReference type="EMBL" id="BKCJ010005807">
    <property type="protein sequence ID" value="GEU68746.1"/>
    <property type="molecule type" value="Genomic_DNA"/>
</dbReference>
<feature type="compositionally biased region" description="Basic and acidic residues" evidence="1">
    <location>
        <begin position="14"/>
        <end position="24"/>
    </location>
</feature>
<gene>
    <name evidence="3" type="ORF">Tci_040724</name>
</gene>
<keyword evidence="3" id="KW-0808">Transferase</keyword>
<accession>A0A6L2M400</accession>
<dbReference type="InterPro" id="IPR043128">
    <property type="entry name" value="Rev_trsase/Diguanyl_cyclase"/>
</dbReference>
<dbReference type="CDD" id="cd01647">
    <property type="entry name" value="RT_LTR"/>
    <property type="match status" value="1"/>
</dbReference>
<comment type="caution">
    <text evidence="3">The sequence shown here is derived from an EMBL/GenBank/DDBJ whole genome shotgun (WGS) entry which is preliminary data.</text>
</comment>
<dbReference type="AlphaFoldDB" id="A0A6L2M400"/>
<dbReference type="Gene3D" id="3.10.10.10">
    <property type="entry name" value="HIV Type 1 Reverse Transcriptase, subunit A, domain 1"/>
    <property type="match status" value="1"/>
</dbReference>
<dbReference type="Gene3D" id="3.30.420.10">
    <property type="entry name" value="Ribonuclease H-like superfamily/Ribonuclease H"/>
    <property type="match status" value="1"/>
</dbReference>
<dbReference type="PANTHER" id="PTHR24559:SF427">
    <property type="entry name" value="RNA-DIRECTED DNA POLYMERASE"/>
    <property type="match status" value="1"/>
</dbReference>
<keyword evidence="3" id="KW-0548">Nucleotidyltransferase</keyword>
<dbReference type="CDD" id="cd00303">
    <property type="entry name" value="retropepsin_like"/>
    <property type="match status" value="1"/>
</dbReference>
<feature type="region of interest" description="Disordered" evidence="1">
    <location>
        <begin position="95"/>
        <end position="129"/>
    </location>
</feature>
<evidence type="ECO:0000259" key="2">
    <source>
        <dbReference type="PROSITE" id="PS50878"/>
    </source>
</evidence>
<name>A0A6L2M400_TANCI</name>
<keyword evidence="3" id="KW-0695">RNA-directed DNA polymerase</keyword>
<evidence type="ECO:0000313" key="3">
    <source>
        <dbReference type="EMBL" id="GEU68746.1"/>
    </source>
</evidence>
<dbReference type="InterPro" id="IPR053134">
    <property type="entry name" value="RNA-dir_DNA_polymerase"/>
</dbReference>
<evidence type="ECO:0000256" key="1">
    <source>
        <dbReference type="SAM" id="MobiDB-lite"/>
    </source>
</evidence>
<dbReference type="Gene3D" id="2.40.70.10">
    <property type="entry name" value="Acid Proteases"/>
    <property type="match status" value="1"/>
</dbReference>
<dbReference type="Pfam" id="PF00078">
    <property type="entry name" value="RVT_1"/>
    <property type="match status" value="1"/>
</dbReference>
<dbReference type="Pfam" id="PF08284">
    <property type="entry name" value="RVP_2"/>
    <property type="match status" value="1"/>
</dbReference>
<dbReference type="Gene3D" id="3.30.70.270">
    <property type="match status" value="2"/>
</dbReference>
<feature type="compositionally biased region" description="Polar residues" evidence="1">
    <location>
        <begin position="1"/>
        <end position="10"/>
    </location>
</feature>
<dbReference type="InterPro" id="IPR021109">
    <property type="entry name" value="Peptidase_aspartic_dom_sf"/>
</dbReference>
<dbReference type="InterPro" id="IPR000477">
    <property type="entry name" value="RT_dom"/>
</dbReference>
<dbReference type="InterPro" id="IPR036397">
    <property type="entry name" value="RNaseH_sf"/>
</dbReference>
<dbReference type="InterPro" id="IPR041577">
    <property type="entry name" value="RT_RNaseH_2"/>
</dbReference>
<feature type="domain" description="Reverse transcriptase" evidence="2">
    <location>
        <begin position="725"/>
        <end position="916"/>
    </location>
</feature>